<sequence length="86" mass="9974">MVFETSLLDLSSIPPIKHIYDFLYLNKGAGFETSSLNHSDNPPRQDRFADRILSLPFQNTFRSTSFSFKISFRNFVLKTKALVYHV</sequence>
<evidence type="ECO:0000313" key="2">
    <source>
        <dbReference type="Proteomes" id="UP000177169"/>
    </source>
</evidence>
<name>A0A1F7Z501_9BACT</name>
<comment type="caution">
    <text evidence="1">The sequence shown here is derived from an EMBL/GenBank/DDBJ whole genome shotgun (WGS) entry which is preliminary data.</text>
</comment>
<organism evidence="1 2">
    <name type="scientific">Candidatus Woesebacteria bacterium RIFCSPHIGHO2_02_FULL_39_13</name>
    <dbReference type="NCBI Taxonomy" id="1802505"/>
    <lineage>
        <taxon>Bacteria</taxon>
        <taxon>Candidatus Woeseibacteriota</taxon>
    </lineage>
</organism>
<dbReference type="Proteomes" id="UP000177169">
    <property type="component" value="Unassembled WGS sequence"/>
</dbReference>
<dbReference type="STRING" id="1802505.A3D01_03190"/>
<evidence type="ECO:0000313" key="1">
    <source>
        <dbReference type="EMBL" id="OGM34520.1"/>
    </source>
</evidence>
<dbReference type="EMBL" id="MGGR01000005">
    <property type="protein sequence ID" value="OGM34520.1"/>
    <property type="molecule type" value="Genomic_DNA"/>
</dbReference>
<dbReference type="AlphaFoldDB" id="A0A1F7Z501"/>
<proteinExistence type="predicted"/>
<protein>
    <submittedName>
        <fullName evidence="1">Uncharacterized protein</fullName>
    </submittedName>
</protein>
<reference evidence="1 2" key="1">
    <citation type="journal article" date="2016" name="Nat. Commun.">
        <title>Thousands of microbial genomes shed light on interconnected biogeochemical processes in an aquifer system.</title>
        <authorList>
            <person name="Anantharaman K."/>
            <person name="Brown C.T."/>
            <person name="Hug L.A."/>
            <person name="Sharon I."/>
            <person name="Castelle C.J."/>
            <person name="Probst A.J."/>
            <person name="Thomas B.C."/>
            <person name="Singh A."/>
            <person name="Wilkins M.J."/>
            <person name="Karaoz U."/>
            <person name="Brodie E.L."/>
            <person name="Williams K.H."/>
            <person name="Hubbard S.S."/>
            <person name="Banfield J.F."/>
        </authorList>
    </citation>
    <scope>NUCLEOTIDE SEQUENCE [LARGE SCALE GENOMIC DNA]</scope>
</reference>
<accession>A0A1F7Z501</accession>
<gene>
    <name evidence="1" type="ORF">A3D01_03190</name>
</gene>